<dbReference type="CDD" id="cd07346">
    <property type="entry name" value="ABC_6TM_exporters"/>
    <property type="match status" value="1"/>
</dbReference>
<dbReference type="Pfam" id="PF00664">
    <property type="entry name" value="ABC_membrane"/>
    <property type="match status" value="1"/>
</dbReference>
<dbReference type="InterPro" id="IPR027417">
    <property type="entry name" value="P-loop_NTPase"/>
</dbReference>
<protein>
    <submittedName>
        <fullName evidence="12">ABC transporter</fullName>
    </submittedName>
</protein>
<evidence type="ECO:0000313" key="13">
    <source>
        <dbReference type="Proteomes" id="UP000217895"/>
    </source>
</evidence>
<keyword evidence="7 9" id="KW-1133">Transmembrane helix</keyword>
<dbReference type="PANTHER" id="PTHR43394:SF1">
    <property type="entry name" value="ATP-BINDING CASSETTE SUB-FAMILY B MEMBER 10, MITOCHONDRIAL"/>
    <property type="match status" value="1"/>
</dbReference>
<keyword evidence="2" id="KW-0813">Transport</keyword>
<dbReference type="InterPro" id="IPR036640">
    <property type="entry name" value="ABC1_TM_sf"/>
</dbReference>
<evidence type="ECO:0000313" key="12">
    <source>
        <dbReference type="EMBL" id="BAY54644.1"/>
    </source>
</evidence>
<comment type="subcellular location">
    <subcellularLocation>
        <location evidence="1">Cell membrane</location>
        <topology evidence="1">Multi-pass membrane protein</topology>
    </subcellularLocation>
</comment>
<feature type="transmembrane region" description="Helical" evidence="9">
    <location>
        <begin position="59"/>
        <end position="84"/>
    </location>
</feature>
<reference evidence="12 13" key="1">
    <citation type="submission" date="2017-06" db="EMBL/GenBank/DDBJ databases">
        <title>Genome sequencing of cyanobaciteial culture collection at National Institute for Environmental Studies (NIES).</title>
        <authorList>
            <person name="Hirose Y."/>
            <person name="Shimura Y."/>
            <person name="Fujisawa T."/>
            <person name="Nakamura Y."/>
            <person name="Kawachi M."/>
        </authorList>
    </citation>
    <scope>NUCLEOTIDE SEQUENCE [LARGE SCALE GENOMIC DNA]</scope>
    <source>
        <strain evidence="12 13">NIES-2135</strain>
    </source>
</reference>
<evidence type="ECO:0000256" key="8">
    <source>
        <dbReference type="ARBA" id="ARBA00023136"/>
    </source>
</evidence>
<dbReference type="InterPro" id="IPR039421">
    <property type="entry name" value="Type_1_exporter"/>
</dbReference>
<accession>A0A1Z4JCX0</accession>
<feature type="transmembrane region" description="Helical" evidence="9">
    <location>
        <begin position="162"/>
        <end position="180"/>
    </location>
</feature>
<dbReference type="InterPro" id="IPR003593">
    <property type="entry name" value="AAA+_ATPase"/>
</dbReference>
<dbReference type="SUPFAM" id="SSF90123">
    <property type="entry name" value="ABC transporter transmembrane region"/>
    <property type="match status" value="1"/>
</dbReference>
<dbReference type="GO" id="GO:0005886">
    <property type="term" value="C:plasma membrane"/>
    <property type="evidence" value="ECO:0007669"/>
    <property type="project" value="UniProtKB-SubCell"/>
</dbReference>
<evidence type="ECO:0000256" key="5">
    <source>
        <dbReference type="ARBA" id="ARBA00022741"/>
    </source>
</evidence>
<evidence type="ECO:0000256" key="3">
    <source>
        <dbReference type="ARBA" id="ARBA00022475"/>
    </source>
</evidence>
<keyword evidence="3" id="KW-1003">Cell membrane</keyword>
<dbReference type="EMBL" id="AP018203">
    <property type="protein sequence ID" value="BAY54644.1"/>
    <property type="molecule type" value="Genomic_DNA"/>
</dbReference>
<dbReference type="AlphaFoldDB" id="A0A1Z4JCX0"/>
<evidence type="ECO:0000256" key="1">
    <source>
        <dbReference type="ARBA" id="ARBA00004651"/>
    </source>
</evidence>
<evidence type="ECO:0000259" key="10">
    <source>
        <dbReference type="PROSITE" id="PS50893"/>
    </source>
</evidence>
<sequence>MQNALQQYKLLLADYLTPQWKRVLGLAIALLTSIALQIINPQILGYFIDTAVQGGSQQALLTATIAFIAIALLTQGTEIAATFLSEIVAWTATNALRVDLAEHCLRLDLSFHKAHTPGEMLERIDGDVNLLSKFFSELVIHVLGNSLLLFGILIVLCFENQLAGMSLTAFAIVALIALLAQRSIAIAPWAEYRQISAEYYGTIGEHIAGREDIRANGAVNYVMFRFYELLQRWLPVYQKARFASTVLWFTSVGLFTIGNAIALFLSAYLWSRNAITIGTAYLIFHYTNLLAKPIERIREELEQLQQVEASIQRIHQLLNIEAVLKHCGQAVLSSGACAISFKQVYFRYESENWTLHNLSFHLPAGKILGILGHTGSGKSTIARLLLRLYDIQSGEIRLGDCVIADLSLSDLRSRVGLVTQDVQIFQASVRDNLTFFNDQISDAYILETLELLGLTPWLRSLPDGLNTQLGADSTGLSAGQAQLLALVRVFLKNPSLVILDEASSRLDPQTEKMIEGAMDRLLEHRTGIIIAHRLPTLQRVDQILMLEQGKIVEYGDRETLTQQAHSRFARLLRMSAN</sequence>
<dbReference type="Gene3D" id="3.40.50.300">
    <property type="entry name" value="P-loop containing nucleotide triphosphate hydrolases"/>
    <property type="match status" value="1"/>
</dbReference>
<evidence type="ECO:0000256" key="9">
    <source>
        <dbReference type="SAM" id="Phobius"/>
    </source>
</evidence>
<dbReference type="SUPFAM" id="SSF52540">
    <property type="entry name" value="P-loop containing nucleoside triphosphate hydrolases"/>
    <property type="match status" value="1"/>
</dbReference>
<feature type="transmembrane region" description="Helical" evidence="9">
    <location>
        <begin position="138"/>
        <end position="156"/>
    </location>
</feature>
<dbReference type="InterPro" id="IPR017871">
    <property type="entry name" value="ABC_transporter-like_CS"/>
</dbReference>
<keyword evidence="6" id="KW-0067">ATP-binding</keyword>
<dbReference type="FunFam" id="3.40.50.300:FF:000299">
    <property type="entry name" value="ABC transporter ATP-binding protein/permease"/>
    <property type="match status" value="1"/>
</dbReference>
<dbReference type="SMART" id="SM00382">
    <property type="entry name" value="AAA"/>
    <property type="match status" value="1"/>
</dbReference>
<feature type="transmembrane region" description="Helical" evidence="9">
    <location>
        <begin position="20"/>
        <end position="39"/>
    </location>
</feature>
<dbReference type="PANTHER" id="PTHR43394">
    <property type="entry name" value="ATP-DEPENDENT PERMEASE MDL1, MITOCHONDRIAL"/>
    <property type="match status" value="1"/>
</dbReference>
<evidence type="ECO:0000256" key="2">
    <source>
        <dbReference type="ARBA" id="ARBA00022448"/>
    </source>
</evidence>
<gene>
    <name evidence="12" type="ORF">NIES2135_14620</name>
</gene>
<dbReference type="Gene3D" id="1.20.1560.10">
    <property type="entry name" value="ABC transporter type 1, transmembrane domain"/>
    <property type="match status" value="1"/>
</dbReference>
<evidence type="ECO:0000256" key="6">
    <source>
        <dbReference type="ARBA" id="ARBA00022840"/>
    </source>
</evidence>
<evidence type="ECO:0000259" key="11">
    <source>
        <dbReference type="PROSITE" id="PS50929"/>
    </source>
</evidence>
<evidence type="ECO:0000256" key="7">
    <source>
        <dbReference type="ARBA" id="ARBA00022989"/>
    </source>
</evidence>
<keyword evidence="8 9" id="KW-0472">Membrane</keyword>
<dbReference type="GO" id="GO:0015421">
    <property type="term" value="F:ABC-type oligopeptide transporter activity"/>
    <property type="evidence" value="ECO:0007669"/>
    <property type="project" value="TreeGrafter"/>
</dbReference>
<dbReference type="PROSITE" id="PS00211">
    <property type="entry name" value="ABC_TRANSPORTER_1"/>
    <property type="match status" value="1"/>
</dbReference>
<feature type="domain" description="ABC transporter" evidence="10">
    <location>
        <begin position="339"/>
        <end position="573"/>
    </location>
</feature>
<name>A0A1Z4JCX0_LEPBY</name>
<dbReference type="GO" id="GO:0005524">
    <property type="term" value="F:ATP binding"/>
    <property type="evidence" value="ECO:0007669"/>
    <property type="project" value="UniProtKB-KW"/>
</dbReference>
<feature type="domain" description="ABC transmembrane type-1" evidence="11">
    <location>
        <begin position="24"/>
        <end position="306"/>
    </location>
</feature>
<dbReference type="InterPro" id="IPR003439">
    <property type="entry name" value="ABC_transporter-like_ATP-bd"/>
</dbReference>
<dbReference type="PROSITE" id="PS50893">
    <property type="entry name" value="ABC_TRANSPORTER_2"/>
    <property type="match status" value="1"/>
</dbReference>
<keyword evidence="5" id="KW-0547">Nucleotide-binding</keyword>
<dbReference type="InterPro" id="IPR011527">
    <property type="entry name" value="ABC1_TM_dom"/>
</dbReference>
<organism evidence="12 13">
    <name type="scientific">Leptolyngbya boryana NIES-2135</name>
    <dbReference type="NCBI Taxonomy" id="1973484"/>
    <lineage>
        <taxon>Bacteria</taxon>
        <taxon>Bacillati</taxon>
        <taxon>Cyanobacteriota</taxon>
        <taxon>Cyanophyceae</taxon>
        <taxon>Leptolyngbyales</taxon>
        <taxon>Leptolyngbyaceae</taxon>
        <taxon>Leptolyngbya group</taxon>
        <taxon>Leptolyngbya</taxon>
    </lineage>
</organism>
<evidence type="ECO:0000256" key="4">
    <source>
        <dbReference type="ARBA" id="ARBA00022692"/>
    </source>
</evidence>
<dbReference type="Pfam" id="PF00005">
    <property type="entry name" value="ABC_tran"/>
    <property type="match status" value="1"/>
</dbReference>
<dbReference type="GO" id="GO:0016887">
    <property type="term" value="F:ATP hydrolysis activity"/>
    <property type="evidence" value="ECO:0007669"/>
    <property type="project" value="InterPro"/>
</dbReference>
<dbReference type="PROSITE" id="PS50929">
    <property type="entry name" value="ABC_TM1F"/>
    <property type="match status" value="1"/>
</dbReference>
<keyword evidence="13" id="KW-1185">Reference proteome</keyword>
<proteinExistence type="predicted"/>
<dbReference type="Proteomes" id="UP000217895">
    <property type="component" value="Chromosome"/>
</dbReference>
<keyword evidence="4 9" id="KW-0812">Transmembrane</keyword>
<feature type="transmembrane region" description="Helical" evidence="9">
    <location>
        <begin position="246"/>
        <end position="268"/>
    </location>
</feature>